<proteinExistence type="predicted"/>
<dbReference type="Pfam" id="PF22752">
    <property type="entry name" value="DUF488-N3i"/>
    <property type="match status" value="1"/>
</dbReference>
<dbReference type="InterPro" id="IPR052552">
    <property type="entry name" value="YeaO-like"/>
</dbReference>
<dbReference type="PANTHER" id="PTHR36849">
    <property type="entry name" value="CYTOPLASMIC PROTEIN-RELATED"/>
    <property type="match status" value="1"/>
</dbReference>
<name>A0ABP4M9T0_9ACTN</name>
<dbReference type="Proteomes" id="UP001501470">
    <property type="component" value="Unassembled WGS sequence"/>
</dbReference>
<evidence type="ECO:0000313" key="1">
    <source>
        <dbReference type="EMBL" id="GAA1539068.1"/>
    </source>
</evidence>
<evidence type="ECO:0000313" key="2">
    <source>
        <dbReference type="Proteomes" id="UP001501470"/>
    </source>
</evidence>
<gene>
    <name evidence="1" type="ORF">GCM10009827_067870</name>
</gene>
<protein>
    <submittedName>
        <fullName evidence="1">DUF488 family protein</fullName>
    </submittedName>
</protein>
<sequence>MTKDITYRRIYEQSSPDDGKRVLVDRVWPRGMRKADAQLDEWLRDVAPSTELRRWYGHEPGRFDEFRRRYLTELREPERQEATEHLRAIAAHDKVTLLTATHDVDHSQAAVLAEWLTGARTSTT</sequence>
<dbReference type="RefSeq" id="WP_344506403.1">
    <property type="nucleotide sequence ID" value="NZ_BAAAQD010000015.1"/>
</dbReference>
<dbReference type="PANTHER" id="PTHR36849:SF1">
    <property type="entry name" value="CYTOPLASMIC PROTEIN"/>
    <property type="match status" value="1"/>
</dbReference>
<organism evidence="1 2">
    <name type="scientific">Dactylosporangium maewongense</name>
    <dbReference type="NCBI Taxonomy" id="634393"/>
    <lineage>
        <taxon>Bacteria</taxon>
        <taxon>Bacillati</taxon>
        <taxon>Actinomycetota</taxon>
        <taxon>Actinomycetes</taxon>
        <taxon>Micromonosporales</taxon>
        <taxon>Micromonosporaceae</taxon>
        <taxon>Dactylosporangium</taxon>
    </lineage>
</organism>
<accession>A0ABP4M9T0</accession>
<keyword evidence="2" id="KW-1185">Reference proteome</keyword>
<reference evidence="2" key="1">
    <citation type="journal article" date="2019" name="Int. J. Syst. Evol. Microbiol.">
        <title>The Global Catalogue of Microorganisms (GCM) 10K type strain sequencing project: providing services to taxonomists for standard genome sequencing and annotation.</title>
        <authorList>
            <consortium name="The Broad Institute Genomics Platform"/>
            <consortium name="The Broad Institute Genome Sequencing Center for Infectious Disease"/>
            <person name="Wu L."/>
            <person name="Ma J."/>
        </authorList>
    </citation>
    <scope>NUCLEOTIDE SEQUENCE [LARGE SCALE GENOMIC DNA]</scope>
    <source>
        <strain evidence="2">JCM 15933</strain>
    </source>
</reference>
<comment type="caution">
    <text evidence="1">The sequence shown here is derived from an EMBL/GenBank/DDBJ whole genome shotgun (WGS) entry which is preliminary data.</text>
</comment>
<dbReference type="EMBL" id="BAAAQD010000015">
    <property type="protein sequence ID" value="GAA1539068.1"/>
    <property type="molecule type" value="Genomic_DNA"/>
</dbReference>